<protein>
    <submittedName>
        <fullName evidence="1">Uncharacterized protein</fullName>
    </submittedName>
</protein>
<dbReference type="AlphaFoldDB" id="A0A212FLZ0"/>
<dbReference type="Proteomes" id="UP000007151">
    <property type="component" value="Unassembled WGS sequence"/>
</dbReference>
<gene>
    <name evidence="1" type="ORF">KGM_215785</name>
</gene>
<reference evidence="1 2" key="1">
    <citation type="journal article" date="2011" name="Cell">
        <title>The monarch butterfly genome yields insights into long-distance migration.</title>
        <authorList>
            <person name="Zhan S."/>
            <person name="Merlin C."/>
            <person name="Boore J.L."/>
            <person name="Reppert S.M."/>
        </authorList>
    </citation>
    <scope>NUCLEOTIDE SEQUENCE [LARGE SCALE GENOMIC DNA]</scope>
    <source>
        <strain evidence="1">F-2</strain>
    </source>
</reference>
<keyword evidence="2" id="KW-1185">Reference proteome</keyword>
<comment type="caution">
    <text evidence="1">The sequence shown here is derived from an EMBL/GenBank/DDBJ whole genome shotgun (WGS) entry which is preliminary data.</text>
</comment>
<proteinExistence type="predicted"/>
<evidence type="ECO:0000313" key="2">
    <source>
        <dbReference type="Proteomes" id="UP000007151"/>
    </source>
</evidence>
<dbReference type="KEGG" id="dpl:KGM_215785"/>
<organism evidence="1 2">
    <name type="scientific">Danaus plexippus plexippus</name>
    <dbReference type="NCBI Taxonomy" id="278856"/>
    <lineage>
        <taxon>Eukaryota</taxon>
        <taxon>Metazoa</taxon>
        <taxon>Ecdysozoa</taxon>
        <taxon>Arthropoda</taxon>
        <taxon>Hexapoda</taxon>
        <taxon>Insecta</taxon>
        <taxon>Pterygota</taxon>
        <taxon>Neoptera</taxon>
        <taxon>Endopterygota</taxon>
        <taxon>Lepidoptera</taxon>
        <taxon>Glossata</taxon>
        <taxon>Ditrysia</taxon>
        <taxon>Papilionoidea</taxon>
        <taxon>Nymphalidae</taxon>
        <taxon>Danainae</taxon>
        <taxon>Danaini</taxon>
        <taxon>Danaina</taxon>
        <taxon>Danaus</taxon>
        <taxon>Danaus</taxon>
    </lineage>
</organism>
<sequence>MKMRFNHIYYFLYFTLYYTFAISSPVEKDLRDVKEEEKPLTNEVTVSDMEGINKVRVKRQSGAGKYTEAAKMPKVKQMRLFLQLFKNFWDAAYIGGSHPFHPNIPKAAIALYKQKIVEFFVPDVGRDPNKEMA</sequence>
<dbReference type="OrthoDB" id="7434164at2759"/>
<accession>A0A212FLZ0</accession>
<name>A0A212FLZ0_DANPL</name>
<dbReference type="EMBL" id="AGBW02007682">
    <property type="protein sequence ID" value="OWR54765.1"/>
    <property type="molecule type" value="Genomic_DNA"/>
</dbReference>
<evidence type="ECO:0000313" key="1">
    <source>
        <dbReference type="EMBL" id="OWR54765.1"/>
    </source>
</evidence>